<dbReference type="GO" id="GO:0009523">
    <property type="term" value="C:photosystem II"/>
    <property type="evidence" value="ECO:0007669"/>
    <property type="project" value="UniProtKB-KW"/>
</dbReference>
<feature type="binding site" description="axial binding residue" evidence="6">
    <location>
        <position position="54"/>
    </location>
    <ligand>
        <name>chlorophyll b</name>
        <dbReference type="ChEBI" id="CHEBI:61721"/>
        <label>1</label>
    </ligand>
    <ligandPart>
        <name>Mg</name>
        <dbReference type="ChEBI" id="CHEBI:25107"/>
    </ligandPart>
</feature>
<dbReference type="InterPro" id="IPR022796">
    <property type="entry name" value="Chloroa_b-bind"/>
</dbReference>
<protein>
    <recommendedName>
        <fullName evidence="7">Chlorophyll a-b binding protein, chloroplastic</fullName>
    </recommendedName>
</protein>
<keyword evidence="10" id="KW-1185">Reference proteome</keyword>
<dbReference type="GO" id="GO:0016168">
    <property type="term" value="F:chlorophyll binding"/>
    <property type="evidence" value="ECO:0007669"/>
    <property type="project" value="UniProtKB-KW"/>
</dbReference>
<keyword evidence="5 7" id="KW-0157">Chromophore</keyword>
<dbReference type="FunCoup" id="A0A2V0P5S6">
    <property type="interactions" value="617"/>
</dbReference>
<dbReference type="GO" id="GO:0009535">
    <property type="term" value="C:chloroplast thylakoid membrane"/>
    <property type="evidence" value="ECO:0007669"/>
    <property type="project" value="UniProtKB-SubCell"/>
</dbReference>
<dbReference type="Pfam" id="PF00504">
    <property type="entry name" value="Chloroa_b-bind"/>
    <property type="match status" value="1"/>
</dbReference>
<dbReference type="InParanoid" id="A0A2V0P5S6"/>
<feature type="binding site" evidence="6">
    <location>
        <position position="251"/>
    </location>
    <ligand>
        <name>chlorophyll a</name>
        <dbReference type="ChEBI" id="CHEBI:58416"/>
        <label>1</label>
    </ligand>
</feature>
<feature type="region of interest" description="Disordered" evidence="8">
    <location>
        <begin position="70"/>
        <end position="101"/>
    </location>
</feature>
<comment type="function">
    <text evidence="7">The light-harvesting complex (LHC) functions as a light receptor, it captures and delivers excitation energy to photosystems with which it is closely associated.</text>
</comment>
<feature type="binding site" description="axial binding residue" evidence="6">
    <location>
        <position position="191"/>
    </location>
    <ligand>
        <name>chlorophyll b</name>
        <dbReference type="ChEBI" id="CHEBI:61721"/>
        <label>1</label>
    </ligand>
    <ligandPart>
        <name>Mg</name>
        <dbReference type="ChEBI" id="CHEBI:25107"/>
    </ligandPart>
</feature>
<dbReference type="Proteomes" id="UP000247498">
    <property type="component" value="Unassembled WGS sequence"/>
</dbReference>
<evidence type="ECO:0000256" key="6">
    <source>
        <dbReference type="PIRSR" id="PIRSR601344-1"/>
    </source>
</evidence>
<keyword evidence="1 6" id="KW-0148">Chlorophyll</keyword>
<feature type="region of interest" description="Disordered" evidence="8">
    <location>
        <begin position="1"/>
        <end position="45"/>
    </location>
</feature>
<dbReference type="GO" id="GO:0009522">
    <property type="term" value="C:photosystem I"/>
    <property type="evidence" value="ECO:0007669"/>
    <property type="project" value="UniProtKB-KW"/>
</dbReference>
<evidence type="ECO:0000256" key="3">
    <source>
        <dbReference type="ARBA" id="ARBA00022531"/>
    </source>
</evidence>
<evidence type="ECO:0000256" key="5">
    <source>
        <dbReference type="ARBA" id="ARBA00022991"/>
    </source>
</evidence>
<evidence type="ECO:0000313" key="10">
    <source>
        <dbReference type="Proteomes" id="UP000247498"/>
    </source>
</evidence>
<evidence type="ECO:0000313" key="9">
    <source>
        <dbReference type="EMBL" id="GBF95196.1"/>
    </source>
</evidence>
<feature type="binding site" evidence="6">
    <location>
        <position position="118"/>
    </location>
    <ligand>
        <name>chlorophyll a</name>
        <dbReference type="ChEBI" id="CHEBI:58416"/>
        <label>1</label>
    </ligand>
</feature>
<keyword evidence="7" id="KW-0793">Thylakoid</keyword>
<dbReference type="InterPro" id="IPR001344">
    <property type="entry name" value="Chloro_AB-bd_pln"/>
</dbReference>
<proteinExistence type="inferred from homology"/>
<comment type="similarity">
    <text evidence="7">Belongs to the light-harvesting chlorophyll a/b-binding (LHC) protein family.</text>
</comment>
<organism evidence="9 10">
    <name type="scientific">Raphidocelis subcapitata</name>
    <dbReference type="NCBI Taxonomy" id="307507"/>
    <lineage>
        <taxon>Eukaryota</taxon>
        <taxon>Viridiplantae</taxon>
        <taxon>Chlorophyta</taxon>
        <taxon>core chlorophytes</taxon>
        <taxon>Chlorophyceae</taxon>
        <taxon>CS clade</taxon>
        <taxon>Sphaeropleales</taxon>
        <taxon>Selenastraceae</taxon>
        <taxon>Raphidocelis</taxon>
    </lineage>
</organism>
<reference evidence="9 10" key="1">
    <citation type="journal article" date="2018" name="Sci. Rep.">
        <title>Raphidocelis subcapitata (=Pseudokirchneriella subcapitata) provides an insight into genome evolution and environmental adaptations in the Sphaeropleales.</title>
        <authorList>
            <person name="Suzuki S."/>
            <person name="Yamaguchi H."/>
            <person name="Nakajima N."/>
            <person name="Kawachi M."/>
        </authorList>
    </citation>
    <scope>NUCLEOTIDE SEQUENCE [LARGE SCALE GENOMIC DNA]</scope>
    <source>
        <strain evidence="9 10">NIES-35</strain>
    </source>
</reference>
<evidence type="ECO:0000256" key="1">
    <source>
        <dbReference type="ARBA" id="ARBA00022494"/>
    </source>
</evidence>
<keyword evidence="2 7" id="KW-0150">Chloroplast</keyword>
<feature type="binding site" description="axial binding residue" evidence="6">
    <location>
        <position position="249"/>
    </location>
    <ligand>
        <name>chlorophyll a</name>
        <dbReference type="ChEBI" id="CHEBI:58416"/>
        <label>6</label>
    </ligand>
    <ligandPart>
        <name>Mg</name>
        <dbReference type="ChEBI" id="CHEBI:25107"/>
    </ligandPart>
</feature>
<feature type="binding site" evidence="6">
    <location>
        <position position="263"/>
    </location>
    <ligand>
        <name>chlorophyll a</name>
        <dbReference type="ChEBI" id="CHEBI:58416"/>
        <label>1</label>
    </ligand>
</feature>
<dbReference type="SUPFAM" id="SSF103511">
    <property type="entry name" value="Chlorophyll a-b binding protein"/>
    <property type="match status" value="1"/>
</dbReference>
<keyword evidence="3 7" id="KW-0602">Photosynthesis</keyword>
<feature type="binding site" evidence="6">
    <location>
        <position position="245"/>
    </location>
    <ligand>
        <name>chlorophyll a</name>
        <dbReference type="ChEBI" id="CHEBI:58416"/>
        <label>1</label>
    </ligand>
</feature>
<feature type="binding site" description="axial binding residue" evidence="6">
    <location>
        <position position="120"/>
    </location>
    <ligand>
        <name>chlorophyll b</name>
        <dbReference type="ChEBI" id="CHEBI:61721"/>
        <label>1</label>
    </ligand>
    <ligandPart>
        <name>Mg</name>
        <dbReference type="ChEBI" id="CHEBI:25107"/>
    </ligandPart>
</feature>
<dbReference type="OrthoDB" id="423598at2759"/>
<keyword evidence="4 7" id="KW-0934">Plastid</keyword>
<comment type="subcellular location">
    <subcellularLocation>
        <location evidence="7">Plastid</location>
        <location evidence="7">Chloroplast thylakoid membrane</location>
    </subcellularLocation>
</comment>
<feature type="compositionally biased region" description="Low complexity" evidence="8">
    <location>
        <begin position="1"/>
        <end position="16"/>
    </location>
</feature>
<dbReference type="Gene3D" id="1.10.3460.10">
    <property type="entry name" value="Chlorophyll a/b binding protein domain"/>
    <property type="match status" value="1"/>
</dbReference>
<evidence type="ECO:0000256" key="7">
    <source>
        <dbReference type="RuleBase" id="RU363080"/>
    </source>
</evidence>
<keyword evidence="7" id="KW-0603">Photosystem I</keyword>
<dbReference type="GO" id="GO:0009765">
    <property type="term" value="P:photosynthesis, light harvesting"/>
    <property type="evidence" value="ECO:0007669"/>
    <property type="project" value="InterPro"/>
</dbReference>
<keyword evidence="7" id="KW-0604">Photosystem II</keyword>
<dbReference type="EMBL" id="BDRX01000061">
    <property type="protein sequence ID" value="GBF95196.1"/>
    <property type="molecule type" value="Genomic_DNA"/>
</dbReference>
<sequence length="301" mass="31185">MSFLKKSASVGKAPAKGAKKAAAKKVSGGTRKGWLGGFESSNLDKWYGPDRALYLPGGLLDRADLPDYLDGSLPGDSSPPRLKPSSPTATTPSDGYDPLGLGKDSDQVAKYRVNELLHARWAMLAAAGIIIPEGLAASGSDIKGATWFETGAAMLNGGTLNWSVAPFGVLSNPLPLAIVAVVNAGLMAAVESYRAKGEGPAGYSPGVGKFDAGIFSGLDPLYPGGPFDPLGLADDPEVFQELQVKEIKNGRLAMVSVLAFAIQGAVTKEGPYANISKHLANPFGYNLLSVLGAGEDRVPTL</sequence>
<evidence type="ECO:0000256" key="8">
    <source>
        <dbReference type="SAM" id="MobiDB-lite"/>
    </source>
</evidence>
<dbReference type="STRING" id="307507.A0A2V0P5S6"/>
<dbReference type="PANTHER" id="PTHR21649">
    <property type="entry name" value="CHLOROPHYLL A/B BINDING PROTEIN"/>
    <property type="match status" value="1"/>
</dbReference>
<accession>A0A2V0P5S6</accession>
<feature type="binding site" evidence="6">
    <location>
        <position position="246"/>
    </location>
    <ligand>
        <name>chlorophyll a</name>
        <dbReference type="ChEBI" id="CHEBI:58416"/>
        <label>1</label>
    </ligand>
</feature>
<feature type="binding site" evidence="6">
    <location>
        <position position="115"/>
    </location>
    <ligand>
        <name>chlorophyll a</name>
        <dbReference type="ChEBI" id="CHEBI:58416"/>
        <label>1</label>
    </ligand>
</feature>
<evidence type="ECO:0000256" key="4">
    <source>
        <dbReference type="ARBA" id="ARBA00022640"/>
    </source>
</evidence>
<feature type="binding site" evidence="6">
    <location>
        <position position="278"/>
    </location>
    <ligand>
        <name>chlorophyll a</name>
        <dbReference type="ChEBI" id="CHEBI:58416"/>
        <label>1</label>
    </ligand>
</feature>
<evidence type="ECO:0000256" key="2">
    <source>
        <dbReference type="ARBA" id="ARBA00022528"/>
    </source>
</evidence>
<name>A0A2V0P5S6_9CHLO</name>
<comment type="caution">
    <text evidence="9">The sequence shown here is derived from an EMBL/GenBank/DDBJ whole genome shotgun (WGS) entry which is preliminary data.</text>
</comment>
<gene>
    <name evidence="9" type="ORF">Rsub_07911</name>
</gene>
<dbReference type="AlphaFoldDB" id="A0A2V0P5S6"/>